<dbReference type="InterPro" id="IPR005111">
    <property type="entry name" value="MoeA_C_domain_IV"/>
</dbReference>
<evidence type="ECO:0000256" key="1">
    <source>
        <dbReference type="ARBA" id="ARBA00001946"/>
    </source>
</evidence>
<evidence type="ECO:0000313" key="13">
    <source>
        <dbReference type="EMBL" id="KAA9107641.1"/>
    </source>
</evidence>
<dbReference type="Gene3D" id="2.40.340.10">
    <property type="entry name" value="MoeA, C-terminal, domain IV"/>
    <property type="match status" value="1"/>
</dbReference>
<dbReference type="Pfam" id="PF00994">
    <property type="entry name" value="MoCF_biosynth"/>
    <property type="match status" value="1"/>
</dbReference>
<reference evidence="14" key="1">
    <citation type="submission" date="2019-09" db="EMBL/GenBank/DDBJ databases">
        <title>Mumia zhuanghuii sp. nov. isolated from the intestinal contents of plateau pika (Ochotona curzoniae) in the Qinghai-Tibet plateau of China.</title>
        <authorList>
            <person name="Tian Z."/>
        </authorList>
    </citation>
    <scope>NUCLEOTIDE SEQUENCE [LARGE SCALE GENOMIC DNA]</scope>
    <source>
        <strain evidence="14">JCM 30598</strain>
    </source>
</reference>
<comment type="caution">
    <text evidence="13">The sequence shown here is derived from an EMBL/GenBank/DDBJ whole genome shotgun (WGS) entry which is preliminary data.</text>
</comment>
<dbReference type="GO" id="GO:0046872">
    <property type="term" value="F:metal ion binding"/>
    <property type="evidence" value="ECO:0007669"/>
    <property type="project" value="UniProtKB-UniRule"/>
</dbReference>
<sequence length="423" mass="43260">MTAGTPANDLRTVEDQLRIVLDAVRPVESIRVPLAEAFGRTLAEAATARIDIPAFDNSAMDGFAVRHEDVESASSDSPVRLRVVADIPAGSAIDPALAPGEAARIMTGSAIPTSADSIVPFEDTAGGLEGTIDEVVVLVAPGAGAYRRRRGADIETGDVVVAAGVRLGGYQVSACAAAGIAELVVTRAPRVAVISTGSELVEPGSPLGRGQIPDSNSLLLADLAADTGAEVVLRTSVADDVQALRAALAEASARGADVVVTSGGVSAGAYEVVKDTFGPGNRHGGEVEFARVAMQPGKPQAFGRLGNGMLVFGLPGNPVSVAVSFETFVRPALLTMQGRTDIVRPALRMTAAEGWRTPPGRRQYLPAAIDRSDPARWTVRPATAGGSGSHLAGGLGRAEALAVIPADVDQVAAGDMVDVMLLS</sequence>
<evidence type="ECO:0000256" key="3">
    <source>
        <dbReference type="ARBA" id="ARBA00005046"/>
    </source>
</evidence>
<accession>A0A5J5IZ48</accession>
<dbReference type="Gene3D" id="2.170.190.11">
    <property type="entry name" value="Molybdopterin biosynthesis moea protein, domain 3"/>
    <property type="match status" value="1"/>
</dbReference>
<dbReference type="SMART" id="SM00852">
    <property type="entry name" value="MoCF_biosynth"/>
    <property type="match status" value="1"/>
</dbReference>
<dbReference type="PANTHER" id="PTHR10192">
    <property type="entry name" value="MOLYBDOPTERIN BIOSYNTHESIS PROTEIN"/>
    <property type="match status" value="1"/>
</dbReference>
<dbReference type="InterPro" id="IPR005110">
    <property type="entry name" value="MoeA_linker/N"/>
</dbReference>
<dbReference type="OrthoDB" id="9804758at2"/>
<protein>
    <recommendedName>
        <fullName evidence="11">Molybdopterin molybdenumtransferase</fullName>
        <ecNumber evidence="11">2.10.1.1</ecNumber>
    </recommendedName>
</protein>
<name>A0A5J5IZ48_9MICO</name>
<evidence type="ECO:0000256" key="5">
    <source>
        <dbReference type="ARBA" id="ARBA00022505"/>
    </source>
</evidence>
<dbReference type="Proteomes" id="UP000325827">
    <property type="component" value="Unassembled WGS sequence"/>
</dbReference>
<dbReference type="Pfam" id="PF03454">
    <property type="entry name" value="MoeA_C"/>
    <property type="match status" value="1"/>
</dbReference>
<proteinExistence type="inferred from homology"/>
<organism evidence="13 14">
    <name type="scientific">Microbacterium rhizomatis</name>
    <dbReference type="NCBI Taxonomy" id="1631477"/>
    <lineage>
        <taxon>Bacteria</taxon>
        <taxon>Bacillati</taxon>
        <taxon>Actinomycetota</taxon>
        <taxon>Actinomycetes</taxon>
        <taxon>Micrococcales</taxon>
        <taxon>Microbacteriaceae</taxon>
        <taxon>Microbacterium</taxon>
    </lineage>
</organism>
<gene>
    <name evidence="13" type="ORF">F6B43_09275</name>
</gene>
<comment type="cofactor">
    <cofactor evidence="1 11">
        <name>Mg(2+)</name>
        <dbReference type="ChEBI" id="CHEBI:18420"/>
    </cofactor>
</comment>
<evidence type="ECO:0000256" key="9">
    <source>
        <dbReference type="ARBA" id="ARBA00023150"/>
    </source>
</evidence>
<dbReference type="PANTHER" id="PTHR10192:SF5">
    <property type="entry name" value="GEPHYRIN"/>
    <property type="match status" value="1"/>
</dbReference>
<dbReference type="Gene3D" id="3.90.105.10">
    <property type="entry name" value="Molybdopterin biosynthesis moea protein, domain 2"/>
    <property type="match status" value="1"/>
</dbReference>
<dbReference type="GO" id="GO:0005829">
    <property type="term" value="C:cytosol"/>
    <property type="evidence" value="ECO:0007669"/>
    <property type="project" value="TreeGrafter"/>
</dbReference>
<dbReference type="SUPFAM" id="SSF63867">
    <property type="entry name" value="MoeA C-terminal domain-like"/>
    <property type="match status" value="1"/>
</dbReference>
<feature type="domain" description="MoaB/Mog" evidence="12">
    <location>
        <begin position="192"/>
        <end position="335"/>
    </location>
</feature>
<evidence type="ECO:0000256" key="7">
    <source>
        <dbReference type="ARBA" id="ARBA00022723"/>
    </source>
</evidence>
<dbReference type="Pfam" id="PF03453">
    <property type="entry name" value="MoeA_N"/>
    <property type="match status" value="1"/>
</dbReference>
<evidence type="ECO:0000313" key="14">
    <source>
        <dbReference type="Proteomes" id="UP000325827"/>
    </source>
</evidence>
<keyword evidence="14" id="KW-1185">Reference proteome</keyword>
<dbReference type="GO" id="GO:0061599">
    <property type="term" value="F:molybdopterin molybdotransferase activity"/>
    <property type="evidence" value="ECO:0007669"/>
    <property type="project" value="UniProtKB-UniRule"/>
</dbReference>
<dbReference type="SUPFAM" id="SSF53218">
    <property type="entry name" value="Molybdenum cofactor biosynthesis proteins"/>
    <property type="match status" value="1"/>
</dbReference>
<comment type="function">
    <text evidence="2 11">Catalyzes the insertion of molybdate into adenylated molybdopterin with the concomitant release of AMP.</text>
</comment>
<dbReference type="NCBIfam" id="TIGR00177">
    <property type="entry name" value="molyb_syn"/>
    <property type="match status" value="1"/>
</dbReference>
<dbReference type="RefSeq" id="WP_150448676.1">
    <property type="nucleotide sequence ID" value="NZ_VYSA01000002.1"/>
</dbReference>
<dbReference type="InterPro" id="IPR001453">
    <property type="entry name" value="MoaB/Mog_dom"/>
</dbReference>
<keyword evidence="7 11" id="KW-0479">Metal-binding</keyword>
<dbReference type="FunFam" id="3.40.980.10:FF:000004">
    <property type="entry name" value="Molybdopterin molybdenumtransferase"/>
    <property type="match status" value="1"/>
</dbReference>
<keyword evidence="8 11" id="KW-0460">Magnesium</keyword>
<evidence type="ECO:0000256" key="8">
    <source>
        <dbReference type="ARBA" id="ARBA00022842"/>
    </source>
</evidence>
<dbReference type="EMBL" id="VYSA01000002">
    <property type="protein sequence ID" value="KAA9107641.1"/>
    <property type="molecule type" value="Genomic_DNA"/>
</dbReference>
<comment type="catalytic activity">
    <reaction evidence="10">
        <text>adenylyl-molybdopterin + molybdate = Mo-molybdopterin + AMP + H(+)</text>
        <dbReference type="Rhea" id="RHEA:35047"/>
        <dbReference type="ChEBI" id="CHEBI:15378"/>
        <dbReference type="ChEBI" id="CHEBI:36264"/>
        <dbReference type="ChEBI" id="CHEBI:62727"/>
        <dbReference type="ChEBI" id="CHEBI:71302"/>
        <dbReference type="ChEBI" id="CHEBI:456215"/>
        <dbReference type="EC" id="2.10.1.1"/>
    </reaction>
</comment>
<keyword evidence="9 11" id="KW-0501">Molybdenum cofactor biosynthesis</keyword>
<keyword evidence="6 11" id="KW-0808">Transferase</keyword>
<dbReference type="NCBIfam" id="NF045515">
    <property type="entry name" value="Glp_gephyrin"/>
    <property type="match status" value="1"/>
</dbReference>
<comment type="similarity">
    <text evidence="4 11">Belongs to the MoeA family.</text>
</comment>
<dbReference type="UniPathway" id="UPA00344"/>
<keyword evidence="5 11" id="KW-0500">Molybdenum</keyword>
<dbReference type="InterPro" id="IPR038987">
    <property type="entry name" value="MoeA-like"/>
</dbReference>
<dbReference type="EC" id="2.10.1.1" evidence="11"/>
<evidence type="ECO:0000256" key="2">
    <source>
        <dbReference type="ARBA" id="ARBA00002901"/>
    </source>
</evidence>
<evidence type="ECO:0000256" key="11">
    <source>
        <dbReference type="RuleBase" id="RU365090"/>
    </source>
</evidence>
<dbReference type="InterPro" id="IPR036688">
    <property type="entry name" value="MoeA_C_domain_IV_sf"/>
</dbReference>
<dbReference type="InterPro" id="IPR036135">
    <property type="entry name" value="MoeA_linker/N_sf"/>
</dbReference>
<dbReference type="InterPro" id="IPR036425">
    <property type="entry name" value="MoaB/Mog-like_dom_sf"/>
</dbReference>
<dbReference type="GO" id="GO:0006777">
    <property type="term" value="P:Mo-molybdopterin cofactor biosynthetic process"/>
    <property type="evidence" value="ECO:0007669"/>
    <property type="project" value="UniProtKB-UniRule"/>
</dbReference>
<evidence type="ECO:0000256" key="4">
    <source>
        <dbReference type="ARBA" id="ARBA00010763"/>
    </source>
</evidence>
<evidence type="ECO:0000256" key="10">
    <source>
        <dbReference type="ARBA" id="ARBA00047317"/>
    </source>
</evidence>
<dbReference type="AlphaFoldDB" id="A0A5J5IZ48"/>
<dbReference type="CDD" id="cd00887">
    <property type="entry name" value="MoeA"/>
    <property type="match status" value="1"/>
</dbReference>
<comment type="pathway">
    <text evidence="3 11">Cofactor biosynthesis; molybdopterin biosynthesis.</text>
</comment>
<dbReference type="Gene3D" id="3.40.980.10">
    <property type="entry name" value="MoaB/Mog-like domain"/>
    <property type="match status" value="1"/>
</dbReference>
<evidence type="ECO:0000256" key="6">
    <source>
        <dbReference type="ARBA" id="ARBA00022679"/>
    </source>
</evidence>
<dbReference type="SUPFAM" id="SSF63882">
    <property type="entry name" value="MoeA N-terminal region -like"/>
    <property type="match status" value="1"/>
</dbReference>
<evidence type="ECO:0000259" key="12">
    <source>
        <dbReference type="SMART" id="SM00852"/>
    </source>
</evidence>